<keyword evidence="1" id="KW-0732">Signal</keyword>
<gene>
    <name evidence="2" type="ORF">LOC71_21675</name>
</gene>
<name>A0ABS8NN15_9BACT</name>
<protein>
    <submittedName>
        <fullName evidence="2">Uncharacterized protein</fullName>
    </submittedName>
</protein>
<organism evidence="2 3">
    <name type="scientific">Rhodopirellula halodulae</name>
    <dbReference type="NCBI Taxonomy" id="2894198"/>
    <lineage>
        <taxon>Bacteria</taxon>
        <taxon>Pseudomonadati</taxon>
        <taxon>Planctomycetota</taxon>
        <taxon>Planctomycetia</taxon>
        <taxon>Pirellulales</taxon>
        <taxon>Pirellulaceae</taxon>
        <taxon>Rhodopirellula</taxon>
    </lineage>
</organism>
<accession>A0ABS8NN15</accession>
<keyword evidence="3" id="KW-1185">Reference proteome</keyword>
<evidence type="ECO:0000313" key="3">
    <source>
        <dbReference type="Proteomes" id="UP001430306"/>
    </source>
</evidence>
<dbReference type="EMBL" id="JAJKFW010000061">
    <property type="protein sequence ID" value="MCC9644895.1"/>
    <property type="molecule type" value="Genomic_DNA"/>
</dbReference>
<feature type="chain" id="PRO_5045838078" evidence="1">
    <location>
        <begin position="24"/>
        <end position="257"/>
    </location>
</feature>
<reference evidence="2" key="1">
    <citation type="submission" date="2021-11" db="EMBL/GenBank/DDBJ databases">
        <title>Genome sequence.</title>
        <authorList>
            <person name="Sun Q."/>
        </authorList>
    </citation>
    <scope>NUCLEOTIDE SEQUENCE</scope>
    <source>
        <strain evidence="2">JC740</strain>
    </source>
</reference>
<evidence type="ECO:0000313" key="2">
    <source>
        <dbReference type="EMBL" id="MCC9644895.1"/>
    </source>
</evidence>
<dbReference type="Proteomes" id="UP001430306">
    <property type="component" value="Unassembled WGS sequence"/>
</dbReference>
<comment type="caution">
    <text evidence="2">The sequence shown here is derived from an EMBL/GenBank/DDBJ whole genome shotgun (WGS) entry which is preliminary data.</text>
</comment>
<evidence type="ECO:0000256" key="1">
    <source>
        <dbReference type="SAM" id="SignalP"/>
    </source>
</evidence>
<sequence>MSRSLFSFGFVVACAMVSTTAHADLDSLLGKWTQEASEEQASGDSLVLNHANESDVVMPQHSVVASPTQTVSFPGQPSPVINPYVVRPSADCGGCDSAGPCQTPGCSSCGPKFNLRKHFGAGCSSCGELVEPGCQSCSSCGLGAKLKGLASKKDCNTCGEIVEGCQAGCNVGLSECRPHQAPALPPPSSILEYFRSRPSYSGIWAGYADETRTRCRNTSPHVIGNCDCTGGHAHGHGCQNGGCQLGNCQSGCDSCDH</sequence>
<feature type="signal peptide" evidence="1">
    <location>
        <begin position="1"/>
        <end position="23"/>
    </location>
</feature>
<proteinExistence type="predicted"/>